<accession>A0A7V8NRX2</accession>
<reference evidence="6" key="1">
    <citation type="submission" date="2020-06" db="EMBL/GenBank/DDBJ databases">
        <title>Legume-microbial interactions unlock mineral nutrients during tropical forest succession.</title>
        <authorList>
            <person name="Epihov D.Z."/>
        </authorList>
    </citation>
    <scope>NUCLEOTIDE SEQUENCE [LARGE SCALE GENOMIC DNA]</scope>
    <source>
        <strain evidence="6">Pan2503</strain>
    </source>
</reference>
<dbReference type="InterPro" id="IPR029016">
    <property type="entry name" value="GAF-like_dom_sf"/>
</dbReference>
<dbReference type="GO" id="GO:0045892">
    <property type="term" value="P:negative regulation of DNA-templated transcription"/>
    <property type="evidence" value="ECO:0007669"/>
    <property type="project" value="TreeGrafter"/>
</dbReference>
<keyword evidence="1" id="KW-0805">Transcription regulation</keyword>
<dbReference type="PANTHER" id="PTHR30136:SF24">
    <property type="entry name" value="HTH-TYPE TRANSCRIPTIONAL REPRESSOR ALLR"/>
    <property type="match status" value="1"/>
</dbReference>
<dbReference type="AlphaFoldDB" id="A0A7V8NRX2"/>
<feature type="domain" description="HTH iclR-type" evidence="4">
    <location>
        <begin position="12"/>
        <end position="73"/>
    </location>
</feature>
<evidence type="ECO:0000256" key="1">
    <source>
        <dbReference type="ARBA" id="ARBA00023015"/>
    </source>
</evidence>
<dbReference type="PANTHER" id="PTHR30136">
    <property type="entry name" value="HELIX-TURN-HELIX TRANSCRIPTIONAL REGULATOR, ICLR FAMILY"/>
    <property type="match status" value="1"/>
</dbReference>
<sequence length="259" mass="28076">MIRARESKSAPVGVVGKVLRILEALDASPTGLQLREIAQQTCVNKSTAYRFVAHLESEGYLLRDDAGAYVVGPKLARLGAGIAYHATLRKVSRPVAVALSHSTKETVNLGVLDGHEVLYLDVIESPHSFRMASQPGMHRPLSCTALGKALLAFLPAELREELLLVLTFERATPRRIPNIARFEKELVRVVKQGYAIDDQETDMGARCVAAPILDESGRVAAAISVSGPITRMSRDRIHAYALATKKAARAISAQLGHSH</sequence>
<dbReference type="InterPro" id="IPR050707">
    <property type="entry name" value="HTH_MetabolicPath_Reg"/>
</dbReference>
<dbReference type="InterPro" id="IPR036388">
    <property type="entry name" value="WH-like_DNA-bd_sf"/>
</dbReference>
<name>A0A7V8NRX2_9BACT</name>
<dbReference type="InterPro" id="IPR014757">
    <property type="entry name" value="Tscrpt_reg_IclR_C"/>
</dbReference>
<keyword evidence="7" id="KW-1185">Reference proteome</keyword>
<dbReference type="EMBL" id="JACDQQ010001469">
    <property type="protein sequence ID" value="MBA0086351.1"/>
    <property type="molecule type" value="Genomic_DNA"/>
</dbReference>
<organism evidence="6 7">
    <name type="scientific">Candidatus Acidiferrum panamense</name>
    <dbReference type="NCBI Taxonomy" id="2741543"/>
    <lineage>
        <taxon>Bacteria</taxon>
        <taxon>Pseudomonadati</taxon>
        <taxon>Acidobacteriota</taxon>
        <taxon>Terriglobia</taxon>
        <taxon>Candidatus Acidiferrales</taxon>
        <taxon>Candidatus Acidiferrum</taxon>
    </lineage>
</organism>
<dbReference type="SUPFAM" id="SSF55781">
    <property type="entry name" value="GAF domain-like"/>
    <property type="match status" value="1"/>
</dbReference>
<dbReference type="InterPro" id="IPR036390">
    <property type="entry name" value="WH_DNA-bd_sf"/>
</dbReference>
<dbReference type="SUPFAM" id="SSF46785">
    <property type="entry name" value="Winged helix' DNA-binding domain"/>
    <property type="match status" value="1"/>
</dbReference>
<keyword evidence="3" id="KW-0804">Transcription</keyword>
<evidence type="ECO:0000313" key="6">
    <source>
        <dbReference type="EMBL" id="MBA0086351.1"/>
    </source>
</evidence>
<dbReference type="InterPro" id="IPR005471">
    <property type="entry name" value="Tscrpt_reg_IclR_N"/>
</dbReference>
<evidence type="ECO:0000259" key="4">
    <source>
        <dbReference type="PROSITE" id="PS51077"/>
    </source>
</evidence>
<evidence type="ECO:0000256" key="3">
    <source>
        <dbReference type="ARBA" id="ARBA00023163"/>
    </source>
</evidence>
<dbReference type="Pfam" id="PF09339">
    <property type="entry name" value="HTH_IclR"/>
    <property type="match status" value="1"/>
</dbReference>
<proteinExistence type="predicted"/>
<comment type="caution">
    <text evidence="6">The sequence shown here is derived from an EMBL/GenBank/DDBJ whole genome shotgun (WGS) entry which is preliminary data.</text>
</comment>
<dbReference type="Gene3D" id="1.10.10.10">
    <property type="entry name" value="Winged helix-like DNA-binding domain superfamily/Winged helix DNA-binding domain"/>
    <property type="match status" value="1"/>
</dbReference>
<dbReference type="GO" id="GO:0003677">
    <property type="term" value="F:DNA binding"/>
    <property type="evidence" value="ECO:0007669"/>
    <property type="project" value="UniProtKB-KW"/>
</dbReference>
<dbReference type="PROSITE" id="PS51078">
    <property type="entry name" value="ICLR_ED"/>
    <property type="match status" value="1"/>
</dbReference>
<protein>
    <submittedName>
        <fullName evidence="6">IclR family transcriptional regulator</fullName>
    </submittedName>
</protein>
<gene>
    <name evidence="6" type="ORF">HRJ53_15325</name>
</gene>
<evidence type="ECO:0000259" key="5">
    <source>
        <dbReference type="PROSITE" id="PS51078"/>
    </source>
</evidence>
<dbReference type="Gene3D" id="3.30.450.40">
    <property type="match status" value="1"/>
</dbReference>
<feature type="domain" description="IclR-ED" evidence="5">
    <location>
        <begin position="74"/>
        <end position="257"/>
    </location>
</feature>
<dbReference type="PROSITE" id="PS51077">
    <property type="entry name" value="HTH_ICLR"/>
    <property type="match status" value="1"/>
</dbReference>
<dbReference type="Proteomes" id="UP000567293">
    <property type="component" value="Unassembled WGS sequence"/>
</dbReference>
<keyword evidence="2" id="KW-0238">DNA-binding</keyword>
<dbReference type="Pfam" id="PF01614">
    <property type="entry name" value="IclR_C"/>
    <property type="match status" value="1"/>
</dbReference>
<dbReference type="GO" id="GO:0003700">
    <property type="term" value="F:DNA-binding transcription factor activity"/>
    <property type="evidence" value="ECO:0007669"/>
    <property type="project" value="TreeGrafter"/>
</dbReference>
<dbReference type="SMART" id="SM00346">
    <property type="entry name" value="HTH_ICLR"/>
    <property type="match status" value="1"/>
</dbReference>
<evidence type="ECO:0000256" key="2">
    <source>
        <dbReference type="ARBA" id="ARBA00023125"/>
    </source>
</evidence>
<evidence type="ECO:0000313" key="7">
    <source>
        <dbReference type="Proteomes" id="UP000567293"/>
    </source>
</evidence>